<dbReference type="Proteomes" id="UP000184758">
    <property type="component" value="Unassembled WGS sequence"/>
</dbReference>
<evidence type="ECO:0000313" key="2">
    <source>
        <dbReference type="Proteomes" id="UP000184758"/>
    </source>
</evidence>
<dbReference type="STRING" id="28230.SAMN05878443_1847"/>
<evidence type="ECO:0000313" key="1">
    <source>
        <dbReference type="EMBL" id="SIO19007.1"/>
    </source>
</evidence>
<protein>
    <submittedName>
        <fullName evidence="1">Uncharacterized protein</fullName>
    </submittedName>
</protein>
<dbReference type="EMBL" id="FSRN01000001">
    <property type="protein sequence ID" value="SIO19007.1"/>
    <property type="molecule type" value="Genomic_DNA"/>
</dbReference>
<name>A0A1N6HH17_9LACT</name>
<dbReference type="AlphaFoldDB" id="A0A1N6HH17"/>
<accession>A0A1N6HH17</accession>
<proteinExistence type="predicted"/>
<gene>
    <name evidence="1" type="ORF">SAMN05878443_1847</name>
</gene>
<reference evidence="2" key="1">
    <citation type="submission" date="2016-11" db="EMBL/GenBank/DDBJ databases">
        <authorList>
            <person name="Varghese N."/>
            <person name="Submissions S."/>
        </authorList>
    </citation>
    <scope>NUCLEOTIDE SEQUENCE [LARGE SCALE GENOMIC DNA]</scope>
    <source>
        <strain evidence="2">313</strain>
    </source>
</reference>
<sequence length="35" mass="4294">MQFKEYMQKVKSQLEQMTVEEVTAWIYQTARVQLK</sequence>
<keyword evidence="2" id="KW-1185">Reference proteome</keyword>
<organism evidence="1 2">
    <name type="scientific">Carnobacterium alterfunditum</name>
    <dbReference type="NCBI Taxonomy" id="28230"/>
    <lineage>
        <taxon>Bacteria</taxon>
        <taxon>Bacillati</taxon>
        <taxon>Bacillota</taxon>
        <taxon>Bacilli</taxon>
        <taxon>Lactobacillales</taxon>
        <taxon>Carnobacteriaceae</taxon>
        <taxon>Carnobacterium</taxon>
    </lineage>
</organism>